<feature type="compositionally biased region" description="Low complexity" evidence="1">
    <location>
        <begin position="628"/>
        <end position="642"/>
    </location>
</feature>
<feature type="region of interest" description="Disordered" evidence="1">
    <location>
        <begin position="452"/>
        <end position="504"/>
    </location>
</feature>
<feature type="compositionally biased region" description="Low complexity" evidence="1">
    <location>
        <begin position="689"/>
        <end position="705"/>
    </location>
</feature>
<feature type="compositionally biased region" description="Polar residues" evidence="1">
    <location>
        <begin position="657"/>
        <end position="679"/>
    </location>
</feature>
<dbReference type="EMBL" id="CAUYUE010000007">
    <property type="protein sequence ID" value="CAK0782787.1"/>
    <property type="molecule type" value="Genomic_DNA"/>
</dbReference>
<protein>
    <submittedName>
        <fullName evidence="2">Uncharacterized protein</fullName>
    </submittedName>
</protein>
<evidence type="ECO:0000313" key="2">
    <source>
        <dbReference type="EMBL" id="CAK0782787.1"/>
    </source>
</evidence>
<comment type="caution">
    <text evidence="2">The sequence shown here is derived from an EMBL/GenBank/DDBJ whole genome shotgun (WGS) entry which is preliminary data.</text>
</comment>
<feature type="region of interest" description="Disordered" evidence="1">
    <location>
        <begin position="1157"/>
        <end position="1218"/>
    </location>
</feature>
<name>A0AAV1I992_9CHLO</name>
<feature type="region of interest" description="Disordered" evidence="1">
    <location>
        <begin position="1"/>
        <end position="275"/>
    </location>
</feature>
<feature type="compositionally biased region" description="Polar residues" evidence="1">
    <location>
        <begin position="886"/>
        <end position="895"/>
    </location>
</feature>
<feature type="compositionally biased region" description="Low complexity" evidence="1">
    <location>
        <begin position="811"/>
        <end position="822"/>
    </location>
</feature>
<feature type="region of interest" description="Disordered" evidence="1">
    <location>
        <begin position="881"/>
        <end position="986"/>
    </location>
</feature>
<feature type="region of interest" description="Disordered" evidence="1">
    <location>
        <begin position="796"/>
        <end position="823"/>
    </location>
</feature>
<feature type="region of interest" description="Disordered" evidence="1">
    <location>
        <begin position="1052"/>
        <end position="1141"/>
    </location>
</feature>
<evidence type="ECO:0000313" key="3">
    <source>
        <dbReference type="Proteomes" id="UP001314263"/>
    </source>
</evidence>
<gene>
    <name evidence="2" type="ORF">CVIRNUC_005982</name>
</gene>
<dbReference type="AlphaFoldDB" id="A0AAV1I992"/>
<proteinExistence type="predicted"/>
<feature type="region of interest" description="Disordered" evidence="1">
    <location>
        <begin position="376"/>
        <end position="398"/>
    </location>
</feature>
<evidence type="ECO:0000256" key="1">
    <source>
        <dbReference type="SAM" id="MobiDB-lite"/>
    </source>
</evidence>
<feature type="region of interest" description="Disordered" evidence="1">
    <location>
        <begin position="529"/>
        <end position="598"/>
    </location>
</feature>
<feature type="compositionally biased region" description="Low complexity" evidence="1">
    <location>
        <begin position="377"/>
        <end position="390"/>
    </location>
</feature>
<sequence>MEGRYAESQQSEERLEEEGSVSRSSRETGPAAASDFGAHSPRPARSQISTAVSFEPAHPATSAANGARSGEDSAASAAEPEGELSSLPQQPLQAAEQQVISREAIARPSGSLISTAMRPSAHAARQPRSPPAERATSVVSKTALRRSPEAVRAGTPASVYAQDRAPPHRALDTSPHDSQAMEQDSNEGRDPPGRQAVHHAAGSTAPAGGGHGAQPQRSEWQEAPVRHYDGAASQPPDSHASRLAPEAQQNSQEGMREGCLSAGGQENSIEAVQQGDMYPEDLAAAASVARSMPGMPLDQRLAGLPGAYQAALAAMAEGTMLERSASASSERHAEPQRGQADYSAVSMLATAIGQSLQQARPSSGQDAWTVTGHRNPAQAVQQQASAAQHAPDGFSMPALPTNSPFHSLASRYPAMLDALLRSDHGLTAPAVAQTVRQELAHALLAHLPAPVQQHHSVQAERVASTRAPNGNPGGFDGAVPPNGGSNEPSGMPPAAGSNENRASQQSLTDFMQQRLHTAGSLARPAEGELQDPRLGQHGPALGSPPMEEAHPAEVLQRPAGVPASGQSRQLAGRDAAPQEAHSGAVPHRPPSAERLHGADSGAMPALSIIRGLSGPFPASALPGHANAFQRRAQAAAERAPAAHPQGSMAHGKHAAPQQRNSIAQSPAFRSNGPGQQSRHGSPPPHANLPAPADTAHAAASVHATVMSEEDAVSEGETHLSSRRAAALHSAQPRRAEAHACAYAEERQASHHTAGLAQEQMREAVGTPVRQEMARPVDSTTAMAAAVAPTASCEQSVEMCPHGSPSAEAIADDPANSSDSSPARALTCNQTSTYKSAGQVYSAPARLHQTGDSGARPEIGGGSLPNGLFGHRARIARAGRDAYDAGPQTSNGTTMGQALAAGPQSAQPEGSLGSHAAVEQPVDKEASPAAGGHHHMATSAQGARPAASANTSTHLPRGCPPLPRGAQPGSIAVRGRPSAPPFAAGLTAGGRAVGEGLRSGAHDTLLYTGSSPLQAPLLDAPHQAAAQDADMNPAALSGARPAYAMVLAGAQSVRGSPAPGHEMQSQPMPHAHHQPEPQPALTVVMPSGCLPHVSEGRGESQPAAHSPEFLSQNMRGSGGAPNGTHQNGAARSAMNGAHAHGRTADHMHSVGHAARTEGAPGVHDVLSGEDSAPDTGRAVTSPAPGSTPGRRRNSIGKRRRVSGRPVDQPRSRYSATQCS</sequence>
<organism evidence="2 3">
    <name type="scientific">Coccomyxa viridis</name>
    <dbReference type="NCBI Taxonomy" id="1274662"/>
    <lineage>
        <taxon>Eukaryota</taxon>
        <taxon>Viridiplantae</taxon>
        <taxon>Chlorophyta</taxon>
        <taxon>core chlorophytes</taxon>
        <taxon>Trebouxiophyceae</taxon>
        <taxon>Trebouxiophyceae incertae sedis</taxon>
        <taxon>Coccomyxaceae</taxon>
        <taxon>Coccomyxa</taxon>
    </lineage>
</organism>
<feature type="compositionally biased region" description="Low complexity" evidence="1">
    <location>
        <begin position="87"/>
        <end position="98"/>
    </location>
</feature>
<accession>A0AAV1I992</accession>
<keyword evidence="3" id="KW-1185">Reference proteome</keyword>
<reference evidence="2 3" key="1">
    <citation type="submission" date="2023-10" db="EMBL/GenBank/DDBJ databases">
        <authorList>
            <person name="Maclean D."/>
            <person name="Macfadyen A."/>
        </authorList>
    </citation>
    <scope>NUCLEOTIDE SEQUENCE [LARGE SCALE GENOMIC DNA]</scope>
</reference>
<dbReference type="Proteomes" id="UP001314263">
    <property type="component" value="Unassembled WGS sequence"/>
</dbReference>
<feature type="compositionally biased region" description="Basic residues" evidence="1">
    <location>
        <begin position="1188"/>
        <end position="1201"/>
    </location>
</feature>
<feature type="region of interest" description="Disordered" evidence="1">
    <location>
        <begin position="628"/>
        <end position="732"/>
    </location>
</feature>
<feature type="compositionally biased region" description="Basic and acidic residues" evidence="1">
    <location>
        <begin position="165"/>
        <end position="175"/>
    </location>
</feature>